<gene>
    <name evidence="2" type="ORF">MCOO_18990</name>
</gene>
<dbReference type="Gene3D" id="2.30.110.10">
    <property type="entry name" value="Electron Transport, Fmn-binding Protein, Chain A"/>
    <property type="match status" value="1"/>
</dbReference>
<dbReference type="RefSeq" id="WP_197746532.1">
    <property type="nucleotide sequence ID" value="NZ_AP022569.1"/>
</dbReference>
<proteinExistence type="predicted"/>
<dbReference type="AlphaFoldDB" id="A0A7I7KVN5"/>
<evidence type="ECO:0000256" key="1">
    <source>
        <dbReference type="SAM" id="MobiDB-lite"/>
    </source>
</evidence>
<dbReference type="InterPro" id="IPR024747">
    <property type="entry name" value="Pyridox_Oxase-rel"/>
</dbReference>
<dbReference type="KEGG" id="mcoo:MCOO_18990"/>
<dbReference type="Proteomes" id="UP000465866">
    <property type="component" value="Chromosome"/>
</dbReference>
<dbReference type="InterPro" id="IPR012349">
    <property type="entry name" value="Split_barrel_FMN-bd"/>
</dbReference>
<name>A0A7I7KVN5_9MYCO</name>
<keyword evidence="3" id="KW-1185">Reference proteome</keyword>
<feature type="region of interest" description="Disordered" evidence="1">
    <location>
        <begin position="129"/>
        <end position="155"/>
    </location>
</feature>
<dbReference type="Pfam" id="PF12900">
    <property type="entry name" value="Pyridox_ox_2"/>
    <property type="match status" value="1"/>
</dbReference>
<reference evidence="2 3" key="1">
    <citation type="journal article" date="2019" name="Emerg. Microbes Infect.">
        <title>Comprehensive subspecies identification of 175 nontuberculous mycobacteria species based on 7547 genomic profiles.</title>
        <authorList>
            <person name="Matsumoto Y."/>
            <person name="Kinjo T."/>
            <person name="Motooka D."/>
            <person name="Nabeya D."/>
            <person name="Jung N."/>
            <person name="Uechi K."/>
            <person name="Horii T."/>
            <person name="Iida T."/>
            <person name="Fujita J."/>
            <person name="Nakamura S."/>
        </authorList>
    </citation>
    <scope>NUCLEOTIDE SEQUENCE [LARGE SCALE GENOMIC DNA]</scope>
    <source>
        <strain evidence="2 3">JCM 12404</strain>
    </source>
</reference>
<feature type="compositionally biased region" description="Polar residues" evidence="1">
    <location>
        <begin position="132"/>
        <end position="147"/>
    </location>
</feature>
<evidence type="ECO:0000313" key="3">
    <source>
        <dbReference type="Proteomes" id="UP000465866"/>
    </source>
</evidence>
<sequence>MMLQELDLLNRAEWMKLVRTASVGRLVFTAQALPAVHLVDFRWWRGDVVIRITDPAVLAATSRNRIVAFEADELDMDLQRGWSVTVVGHAQVITEVPDLMELSTLFSRPSVGGRCDYFVRIKTEKVTGRQLGRNQQSDSTFSATQFGDDQLDGTR</sequence>
<evidence type="ECO:0000313" key="2">
    <source>
        <dbReference type="EMBL" id="BBX45884.1"/>
    </source>
</evidence>
<protein>
    <submittedName>
        <fullName evidence="2">Pyridoxamine 5'-phosphate oxidase</fullName>
    </submittedName>
</protein>
<accession>A0A7I7KVN5</accession>
<dbReference type="SUPFAM" id="SSF50475">
    <property type="entry name" value="FMN-binding split barrel"/>
    <property type="match status" value="1"/>
</dbReference>
<dbReference type="EMBL" id="AP022569">
    <property type="protein sequence ID" value="BBX45884.1"/>
    <property type="molecule type" value="Genomic_DNA"/>
</dbReference>
<organism evidence="2 3">
    <name type="scientific">Mycobacterium cookii</name>
    <dbReference type="NCBI Taxonomy" id="1775"/>
    <lineage>
        <taxon>Bacteria</taxon>
        <taxon>Bacillati</taxon>
        <taxon>Actinomycetota</taxon>
        <taxon>Actinomycetes</taxon>
        <taxon>Mycobacteriales</taxon>
        <taxon>Mycobacteriaceae</taxon>
        <taxon>Mycobacterium</taxon>
    </lineage>
</organism>